<dbReference type="EMBL" id="CAJVQA010006748">
    <property type="protein sequence ID" value="CAG8645648.1"/>
    <property type="molecule type" value="Genomic_DNA"/>
</dbReference>
<dbReference type="AlphaFoldDB" id="A0A9N9GZ66"/>
<evidence type="ECO:0000313" key="2">
    <source>
        <dbReference type="EMBL" id="CAG8645648.1"/>
    </source>
</evidence>
<dbReference type="Proteomes" id="UP000789759">
    <property type="component" value="Unassembled WGS sequence"/>
</dbReference>
<name>A0A9N9GZ66_9GLOM</name>
<keyword evidence="3" id="KW-1185">Reference proteome</keyword>
<protein>
    <submittedName>
        <fullName evidence="2">8846_t:CDS:1</fullName>
    </submittedName>
</protein>
<comment type="caution">
    <text evidence="2">The sequence shown here is derived from an EMBL/GenBank/DDBJ whole genome shotgun (WGS) entry which is preliminary data.</text>
</comment>
<gene>
    <name evidence="2" type="ORF">CPELLU_LOCUS9076</name>
</gene>
<reference evidence="2" key="1">
    <citation type="submission" date="2021-06" db="EMBL/GenBank/DDBJ databases">
        <authorList>
            <person name="Kallberg Y."/>
            <person name="Tangrot J."/>
            <person name="Rosling A."/>
        </authorList>
    </citation>
    <scope>NUCLEOTIDE SEQUENCE</scope>
    <source>
        <strain evidence="2">FL966</strain>
    </source>
</reference>
<feature type="region of interest" description="Disordered" evidence="1">
    <location>
        <begin position="43"/>
        <end position="74"/>
    </location>
</feature>
<evidence type="ECO:0000313" key="3">
    <source>
        <dbReference type="Proteomes" id="UP000789759"/>
    </source>
</evidence>
<accession>A0A9N9GZ66</accession>
<feature type="compositionally biased region" description="Acidic residues" evidence="1">
    <location>
        <begin position="46"/>
        <end position="55"/>
    </location>
</feature>
<organism evidence="2 3">
    <name type="scientific">Cetraspora pellucida</name>
    <dbReference type="NCBI Taxonomy" id="1433469"/>
    <lineage>
        <taxon>Eukaryota</taxon>
        <taxon>Fungi</taxon>
        <taxon>Fungi incertae sedis</taxon>
        <taxon>Mucoromycota</taxon>
        <taxon>Glomeromycotina</taxon>
        <taxon>Glomeromycetes</taxon>
        <taxon>Diversisporales</taxon>
        <taxon>Gigasporaceae</taxon>
        <taxon>Cetraspora</taxon>
    </lineage>
</organism>
<feature type="non-terminal residue" evidence="2">
    <location>
        <position position="74"/>
    </location>
</feature>
<evidence type="ECO:0000256" key="1">
    <source>
        <dbReference type="SAM" id="MobiDB-lite"/>
    </source>
</evidence>
<proteinExistence type="predicted"/>
<sequence>EEIQEDFEQDLEEDNVSLASSVTPMYSASLSSVTPIYPTVTRFDNNEDISEDSDDGSGRNSSEDASVALGDIIA</sequence>